<dbReference type="GeneID" id="37874978"/>
<reference evidence="3 4" key="1">
    <citation type="submission" date="2009-06" db="EMBL/GenBank/DDBJ databases">
        <title>Molecular Evidence for Microbiologically Influenced Corrosion from genome of Methanogen.</title>
        <authorList>
            <person name="Ito N."/>
            <person name="Tsurumaru H."/>
            <person name="Shimizu A."/>
            <person name="Harada T."/>
            <person name="Hosoyama A."/>
            <person name="Horikawa H."/>
            <person name="Wakai S."/>
            <person name="Sasaki K."/>
            <person name="Nishijima K."/>
            <person name="Ataku H."/>
            <person name="Yamazaki J."/>
            <person name="Mise M."/>
            <person name="Yamazaki S."/>
            <person name="Tanikawa S."/>
            <person name="Harayama S."/>
            <person name="Fujita N."/>
        </authorList>
    </citation>
    <scope>NUCLEOTIDE SEQUENCE [LARGE SCALE GENOMIC DNA]</scope>
    <source>
        <strain evidence="4">OS7 ( NBRC 103642)</strain>
    </source>
</reference>
<accession>A0A2Z5PFK3</accession>
<name>A0A2Z5PFK3_METMI</name>
<dbReference type="Proteomes" id="UP000263689">
    <property type="component" value="Chromosome"/>
</dbReference>
<sequence length="152" mass="17459">MDFLYDTAIPNELKSRSRTYIKYGNYNDTFQFLGYFSIALKVIDFGDEVSKTAIKKMTGDKDKKNTSGYLIGQFAINDKFRTSKDVMSGKTLLEDCLDQLYEANGIVGGKLIIIECKESEKLIEFYERNGFRYLQKVQTPNNGELVQMIKLL</sequence>
<evidence type="ECO:0000313" key="4">
    <source>
        <dbReference type="Proteomes" id="UP000263689"/>
    </source>
</evidence>
<dbReference type="AlphaFoldDB" id="A0A2Z5PFK3"/>
<dbReference type="KEGG" id="mmao:MMOS7_04930"/>
<dbReference type="RefSeq" id="WP_119720691.1">
    <property type="nucleotide sequence ID" value="NZ_AP011528.1"/>
</dbReference>
<gene>
    <name evidence="3" type="ORF">MMOS7_04930</name>
</gene>
<proteinExistence type="predicted"/>
<dbReference type="PANTHER" id="PTHR36449">
    <property type="entry name" value="ACETYLTRANSFERASE-RELATED"/>
    <property type="match status" value="1"/>
</dbReference>
<keyword evidence="2" id="KW-0012">Acyltransferase</keyword>
<dbReference type="EMBL" id="AP011528">
    <property type="protein sequence ID" value="BAP62579.1"/>
    <property type="molecule type" value="Genomic_DNA"/>
</dbReference>
<evidence type="ECO:0000256" key="1">
    <source>
        <dbReference type="ARBA" id="ARBA00022679"/>
    </source>
</evidence>
<dbReference type="PANTHER" id="PTHR36449:SF1">
    <property type="entry name" value="ACETYLTRANSFERASE"/>
    <property type="match status" value="1"/>
</dbReference>
<evidence type="ECO:0000256" key="2">
    <source>
        <dbReference type="ARBA" id="ARBA00023315"/>
    </source>
</evidence>
<evidence type="ECO:0008006" key="5">
    <source>
        <dbReference type="Google" id="ProtNLM"/>
    </source>
</evidence>
<dbReference type="Gene3D" id="3.40.630.30">
    <property type="match status" value="1"/>
</dbReference>
<evidence type="ECO:0000313" key="3">
    <source>
        <dbReference type="EMBL" id="BAP62579.1"/>
    </source>
</evidence>
<protein>
    <recommendedName>
        <fullName evidence="5">N-acetyltransferase domain-containing protein</fullName>
    </recommendedName>
</protein>
<organism evidence="3 4">
    <name type="scientific">Methanococcus maripaludis OS7</name>
    <dbReference type="NCBI Taxonomy" id="637915"/>
    <lineage>
        <taxon>Archaea</taxon>
        <taxon>Methanobacteriati</taxon>
        <taxon>Methanobacteriota</taxon>
        <taxon>Methanomada group</taxon>
        <taxon>Methanococci</taxon>
        <taxon>Methanococcales</taxon>
        <taxon>Methanococcaceae</taxon>
        <taxon>Methanococcus</taxon>
    </lineage>
</organism>
<dbReference type="GO" id="GO:0016746">
    <property type="term" value="F:acyltransferase activity"/>
    <property type="evidence" value="ECO:0007669"/>
    <property type="project" value="UniProtKB-KW"/>
</dbReference>
<keyword evidence="1" id="KW-0808">Transferase</keyword>